<proteinExistence type="predicted"/>
<name>A0A418KQG5_9ACTN</name>
<dbReference type="Proteomes" id="UP000284057">
    <property type="component" value="Unassembled WGS sequence"/>
</dbReference>
<keyword evidence="2" id="KW-1185">Reference proteome</keyword>
<organism evidence="1 2">
    <name type="scientific">Jiangella rhizosphaerae</name>
    <dbReference type="NCBI Taxonomy" id="2293569"/>
    <lineage>
        <taxon>Bacteria</taxon>
        <taxon>Bacillati</taxon>
        <taxon>Actinomycetota</taxon>
        <taxon>Actinomycetes</taxon>
        <taxon>Jiangellales</taxon>
        <taxon>Jiangellaceae</taxon>
        <taxon>Jiangella</taxon>
    </lineage>
</organism>
<reference evidence="1 2" key="1">
    <citation type="submission" date="2018-09" db="EMBL/GenBank/DDBJ databases">
        <title>Isolation, diversity and antifungal activity of actinobacteria from wheat.</title>
        <authorList>
            <person name="Han C."/>
        </authorList>
    </citation>
    <scope>NUCLEOTIDE SEQUENCE [LARGE SCALE GENOMIC DNA]</scope>
    <source>
        <strain evidence="1 2">NEAU-YY265</strain>
    </source>
</reference>
<gene>
    <name evidence="1" type="ORF">DY240_13950</name>
</gene>
<comment type="caution">
    <text evidence="1">The sequence shown here is derived from an EMBL/GenBank/DDBJ whole genome shotgun (WGS) entry which is preliminary data.</text>
</comment>
<evidence type="ECO:0000313" key="1">
    <source>
        <dbReference type="EMBL" id="RIQ22263.1"/>
    </source>
</evidence>
<sequence length="107" mass="11669">VADAVVRTWWPASLAAAATVPRLRPALAAAAVVPAVLEWRRQRPDLDPVRWLLARRLDDAAYGWGVWSGALAAGELDPLRPDLGWRLRIESADDLVAAVSAGRRRTP</sequence>
<accession>A0A418KQG5</accession>
<evidence type="ECO:0000313" key="2">
    <source>
        <dbReference type="Proteomes" id="UP000284057"/>
    </source>
</evidence>
<feature type="non-terminal residue" evidence="1">
    <location>
        <position position="1"/>
    </location>
</feature>
<dbReference type="AlphaFoldDB" id="A0A418KQG5"/>
<dbReference type="EMBL" id="QUAL01000138">
    <property type="protein sequence ID" value="RIQ22263.1"/>
    <property type="molecule type" value="Genomic_DNA"/>
</dbReference>
<protein>
    <submittedName>
        <fullName evidence="1">Uncharacterized protein</fullName>
    </submittedName>
</protein>